<evidence type="ECO:0000313" key="10">
    <source>
        <dbReference type="EMBL" id="SPX59680.1"/>
    </source>
</evidence>
<accession>A0A0W0TIB4</accession>
<comment type="caution">
    <text evidence="8">Lacks conserved residue(s) required for the propagation of feature annotation.</text>
</comment>
<dbReference type="EMBL" id="UASS01000002">
    <property type="protein sequence ID" value="SPX59680.1"/>
    <property type="molecule type" value="Genomic_DNA"/>
</dbReference>
<keyword evidence="3 8" id="KW-0479">Metal-binding</keyword>
<keyword evidence="7 8" id="KW-0460">Magnesium</keyword>
<dbReference type="Gene3D" id="3.40.50.300">
    <property type="entry name" value="P-loop containing nucleotide triphosphate hydrolases"/>
    <property type="match status" value="1"/>
</dbReference>
<dbReference type="OrthoDB" id="9802097at2"/>
<proteinExistence type="inferred from homology"/>
<dbReference type="Proteomes" id="UP000054698">
    <property type="component" value="Unassembled WGS sequence"/>
</dbReference>
<evidence type="ECO:0000256" key="3">
    <source>
        <dbReference type="ARBA" id="ARBA00022723"/>
    </source>
</evidence>
<feature type="binding site" evidence="8">
    <location>
        <position position="205"/>
    </location>
    <ligand>
        <name>ATP</name>
        <dbReference type="ChEBI" id="CHEBI:30616"/>
    </ligand>
</feature>
<evidence type="ECO:0000313" key="12">
    <source>
        <dbReference type="Proteomes" id="UP000251942"/>
    </source>
</evidence>
<reference evidence="9 11" key="1">
    <citation type="submission" date="2015-11" db="EMBL/GenBank/DDBJ databases">
        <title>Genomic analysis of 38 Legionella species identifies large and diverse effector repertoires.</title>
        <authorList>
            <person name="Burstein D."/>
            <person name="Amaro F."/>
            <person name="Zusman T."/>
            <person name="Lifshitz Z."/>
            <person name="Cohen O."/>
            <person name="Gilbert J.A."/>
            <person name="Pupko T."/>
            <person name="Shuman H.A."/>
            <person name="Segal G."/>
        </authorList>
    </citation>
    <scope>NUCLEOTIDE SEQUENCE [LARGE SCALE GENOMIC DNA]</scope>
    <source>
        <strain evidence="9 11">WO-44C</strain>
    </source>
</reference>
<dbReference type="PANTHER" id="PTHR43210">
    <property type="entry name" value="DETHIOBIOTIN SYNTHETASE"/>
    <property type="match status" value="1"/>
</dbReference>
<dbReference type="EMBL" id="LNYB01000085">
    <property type="protein sequence ID" value="KTC95275.1"/>
    <property type="molecule type" value="Genomic_DNA"/>
</dbReference>
<protein>
    <recommendedName>
        <fullName evidence="8">ATP-dependent dethiobiotin synthetase BioD</fullName>
        <ecNumber evidence="8">6.3.3.3</ecNumber>
    </recommendedName>
    <alternativeName>
        <fullName evidence="8">DTB synthetase</fullName>
        <shortName evidence="8">DTBS</shortName>
    </alternativeName>
    <alternativeName>
        <fullName evidence="8">Dethiobiotin synthase</fullName>
    </alternativeName>
</protein>
<feature type="binding site" evidence="8">
    <location>
        <begin position="114"/>
        <end position="117"/>
    </location>
    <ligand>
        <name>ATP</name>
        <dbReference type="ChEBI" id="CHEBI:30616"/>
    </ligand>
</feature>
<evidence type="ECO:0000256" key="5">
    <source>
        <dbReference type="ARBA" id="ARBA00022756"/>
    </source>
</evidence>
<feature type="active site" evidence="8">
    <location>
        <position position="37"/>
    </location>
</feature>
<feature type="binding site" evidence="8">
    <location>
        <position position="54"/>
    </location>
    <ligand>
        <name>ATP</name>
        <dbReference type="ChEBI" id="CHEBI:30616"/>
    </ligand>
</feature>
<dbReference type="GO" id="GO:0005524">
    <property type="term" value="F:ATP binding"/>
    <property type="evidence" value="ECO:0007669"/>
    <property type="project" value="UniProtKB-UniRule"/>
</dbReference>
<evidence type="ECO:0000256" key="7">
    <source>
        <dbReference type="ARBA" id="ARBA00022842"/>
    </source>
</evidence>
<comment type="cofactor">
    <cofactor evidence="8">
        <name>Mg(2+)</name>
        <dbReference type="ChEBI" id="CHEBI:18420"/>
    </cofactor>
</comment>
<comment type="pathway">
    <text evidence="8">Cofactor biosynthesis; biotin biosynthesis; biotin from 7,8-diaminononanoate: step 1/2.</text>
</comment>
<feature type="binding site" evidence="8">
    <location>
        <begin position="12"/>
        <end position="17"/>
    </location>
    <ligand>
        <name>ATP</name>
        <dbReference type="ChEBI" id="CHEBI:30616"/>
    </ligand>
</feature>
<dbReference type="RefSeq" id="WP_058447743.1">
    <property type="nucleotide sequence ID" value="NZ_CAAAHT010000004.1"/>
</dbReference>
<evidence type="ECO:0000256" key="1">
    <source>
        <dbReference type="ARBA" id="ARBA00022490"/>
    </source>
</evidence>
<keyword evidence="2 8" id="KW-0436">Ligase</keyword>
<feature type="binding site" evidence="8">
    <location>
        <position position="16"/>
    </location>
    <ligand>
        <name>Mg(2+)</name>
        <dbReference type="ChEBI" id="CHEBI:18420"/>
    </ligand>
</feature>
<keyword evidence="5 8" id="KW-0093">Biotin biosynthesis</keyword>
<feature type="binding site" evidence="8">
    <location>
        <begin position="174"/>
        <end position="175"/>
    </location>
    <ligand>
        <name>ATP</name>
        <dbReference type="ChEBI" id="CHEBI:30616"/>
    </ligand>
</feature>
<evidence type="ECO:0000313" key="11">
    <source>
        <dbReference type="Proteomes" id="UP000054698"/>
    </source>
</evidence>
<evidence type="ECO:0000256" key="8">
    <source>
        <dbReference type="HAMAP-Rule" id="MF_00336"/>
    </source>
</evidence>
<dbReference type="GO" id="GO:0042803">
    <property type="term" value="F:protein homodimerization activity"/>
    <property type="evidence" value="ECO:0007669"/>
    <property type="project" value="UniProtKB-ARBA"/>
</dbReference>
<dbReference type="PATRIC" id="fig|453.4.peg.3211"/>
<dbReference type="SUPFAM" id="SSF52540">
    <property type="entry name" value="P-loop containing nucleoside triphosphate hydrolases"/>
    <property type="match status" value="1"/>
</dbReference>
<comment type="function">
    <text evidence="8">Catalyzes a mechanistically unusual reaction, the ATP-dependent insertion of CO2 between the N7 and N8 nitrogen atoms of 7,8-diaminopelargonic acid (DAPA, also called 7,8-diammoniononanoate) to form a ureido ring.</text>
</comment>
<dbReference type="Pfam" id="PF13500">
    <property type="entry name" value="AAA_26"/>
    <property type="match status" value="1"/>
</dbReference>
<evidence type="ECO:0000256" key="4">
    <source>
        <dbReference type="ARBA" id="ARBA00022741"/>
    </source>
</evidence>
<evidence type="ECO:0000256" key="6">
    <source>
        <dbReference type="ARBA" id="ARBA00022840"/>
    </source>
</evidence>
<comment type="subcellular location">
    <subcellularLocation>
        <location evidence="8">Cytoplasm</location>
    </subcellularLocation>
</comment>
<dbReference type="GO" id="GO:0005829">
    <property type="term" value="C:cytosol"/>
    <property type="evidence" value="ECO:0007669"/>
    <property type="project" value="TreeGrafter"/>
</dbReference>
<comment type="subunit">
    <text evidence="8">Homodimer.</text>
</comment>
<dbReference type="NCBIfam" id="TIGR00347">
    <property type="entry name" value="bioD"/>
    <property type="match status" value="1"/>
</dbReference>
<feature type="binding site" evidence="8">
    <location>
        <position position="54"/>
    </location>
    <ligand>
        <name>Mg(2+)</name>
        <dbReference type="ChEBI" id="CHEBI:18420"/>
    </ligand>
</feature>
<dbReference type="GO" id="GO:0009102">
    <property type="term" value="P:biotin biosynthetic process"/>
    <property type="evidence" value="ECO:0007669"/>
    <property type="project" value="UniProtKB-UniRule"/>
</dbReference>
<dbReference type="InterPro" id="IPR027417">
    <property type="entry name" value="P-loop_NTPase"/>
</dbReference>
<dbReference type="FunFam" id="3.40.50.300:FF:000292">
    <property type="entry name" value="ATP-dependent dethiobiotin synthetase BioD"/>
    <property type="match status" value="1"/>
</dbReference>
<reference evidence="10 12" key="2">
    <citation type="submission" date="2018-06" db="EMBL/GenBank/DDBJ databases">
        <authorList>
            <consortium name="Pathogen Informatics"/>
            <person name="Doyle S."/>
        </authorList>
    </citation>
    <scope>NUCLEOTIDE SEQUENCE [LARGE SCALE GENOMIC DNA]</scope>
    <source>
        <strain evidence="10 12">NCTC12022</strain>
    </source>
</reference>
<dbReference type="PANTHER" id="PTHR43210:SF5">
    <property type="entry name" value="DETHIOBIOTIN SYNTHETASE"/>
    <property type="match status" value="1"/>
</dbReference>
<name>A0A0W0TIB4_9GAMM</name>
<dbReference type="Proteomes" id="UP000251942">
    <property type="component" value="Unassembled WGS sequence"/>
</dbReference>
<dbReference type="CDD" id="cd03109">
    <property type="entry name" value="DTBS"/>
    <property type="match status" value="1"/>
</dbReference>
<dbReference type="UniPathway" id="UPA00078">
    <property type="reaction ID" value="UER00161"/>
</dbReference>
<keyword evidence="1 8" id="KW-0963">Cytoplasm</keyword>
<comment type="catalytic activity">
    <reaction evidence="8">
        <text>(7R,8S)-7,8-diammoniononanoate + CO2 + ATP = (4R,5S)-dethiobiotin + ADP + phosphate + 3 H(+)</text>
        <dbReference type="Rhea" id="RHEA:15805"/>
        <dbReference type="ChEBI" id="CHEBI:15378"/>
        <dbReference type="ChEBI" id="CHEBI:16526"/>
        <dbReference type="ChEBI" id="CHEBI:30616"/>
        <dbReference type="ChEBI" id="CHEBI:43474"/>
        <dbReference type="ChEBI" id="CHEBI:149469"/>
        <dbReference type="ChEBI" id="CHEBI:149473"/>
        <dbReference type="ChEBI" id="CHEBI:456216"/>
        <dbReference type="EC" id="6.3.3.3"/>
    </reaction>
</comment>
<keyword evidence="11" id="KW-1185">Reference proteome</keyword>
<keyword evidence="4 8" id="KW-0547">Nucleotide-binding</keyword>
<dbReference type="HAMAP" id="MF_00336">
    <property type="entry name" value="BioD"/>
    <property type="match status" value="1"/>
</dbReference>
<evidence type="ECO:0000256" key="2">
    <source>
        <dbReference type="ARBA" id="ARBA00022598"/>
    </source>
</evidence>
<dbReference type="InterPro" id="IPR004472">
    <property type="entry name" value="DTB_synth_BioD"/>
</dbReference>
<organism evidence="9 11">
    <name type="scientific">Legionella feeleii</name>
    <dbReference type="NCBI Taxonomy" id="453"/>
    <lineage>
        <taxon>Bacteria</taxon>
        <taxon>Pseudomonadati</taxon>
        <taxon>Pseudomonadota</taxon>
        <taxon>Gammaproteobacteria</taxon>
        <taxon>Legionellales</taxon>
        <taxon>Legionellaceae</taxon>
        <taxon>Legionella</taxon>
    </lineage>
</organism>
<feature type="binding site" evidence="8">
    <location>
        <position position="41"/>
    </location>
    <ligand>
        <name>substrate</name>
    </ligand>
</feature>
<dbReference type="PIRSF" id="PIRSF006755">
    <property type="entry name" value="DTB_synth"/>
    <property type="match status" value="1"/>
</dbReference>
<dbReference type="GO" id="GO:0004141">
    <property type="term" value="F:dethiobiotin synthase activity"/>
    <property type="evidence" value="ECO:0007669"/>
    <property type="project" value="UniProtKB-UniRule"/>
</dbReference>
<dbReference type="EC" id="6.3.3.3" evidence="8"/>
<sequence>MKTFFITGTDTNCGKTYVTCQLLDYLHEQQKKSLALKPVASGCFLSNGQLLNDDVLSLQKHNRNQDYSINGWQFPAPISPHLAAKAAGSSLTAHEIADFCLGRQFANHDYLLVEGAGGLLVPLNHKETWLDFLNLIQIPVILVVGMRLGCLNHALLTASVLKSNRTTCVGWVANCLDKEMLALTENIATLSLKMEMPLLATIPYQGKLIETIKLSQLFC</sequence>
<gene>
    <name evidence="8 9" type="primary">bioD</name>
    <name evidence="9" type="ORF">Lfee_2939</name>
    <name evidence="10" type="ORF">NCTC12022_00391</name>
</gene>
<evidence type="ECO:0000313" key="9">
    <source>
        <dbReference type="EMBL" id="KTC95275.1"/>
    </source>
</evidence>
<comment type="similarity">
    <text evidence="8">Belongs to the dethiobiotin synthetase family.</text>
</comment>
<dbReference type="AlphaFoldDB" id="A0A0W0TIB4"/>
<dbReference type="STRING" id="453.Lfee_2939"/>
<feature type="binding site" evidence="8">
    <location>
        <position position="114"/>
    </location>
    <ligand>
        <name>Mg(2+)</name>
        <dbReference type="ChEBI" id="CHEBI:18420"/>
    </ligand>
</feature>
<keyword evidence="6 8" id="KW-0067">ATP-binding</keyword>
<dbReference type="GO" id="GO:0000287">
    <property type="term" value="F:magnesium ion binding"/>
    <property type="evidence" value="ECO:0007669"/>
    <property type="project" value="UniProtKB-UniRule"/>
</dbReference>